<dbReference type="InterPro" id="IPR055065">
    <property type="entry name" value="OB_MCM10"/>
</dbReference>
<dbReference type="Proteomes" id="UP001458880">
    <property type="component" value="Unassembled WGS sequence"/>
</dbReference>
<evidence type="ECO:0000256" key="8">
    <source>
        <dbReference type="ARBA" id="ARBA00023242"/>
    </source>
</evidence>
<feature type="domain" description="Replication factor Mcm10 C-terminal" evidence="10">
    <location>
        <begin position="379"/>
        <end position="727"/>
    </location>
</feature>
<dbReference type="PANTHER" id="PTHR13454:SF11">
    <property type="entry name" value="PROTEIN MCM10 HOMOLOG"/>
    <property type="match status" value="1"/>
</dbReference>
<evidence type="ECO:0000256" key="9">
    <source>
        <dbReference type="SAM" id="MobiDB-lite"/>
    </source>
</evidence>
<evidence type="ECO:0000256" key="6">
    <source>
        <dbReference type="ARBA" id="ARBA00022771"/>
    </source>
</evidence>
<keyword evidence="6" id="KW-0863">Zinc-finger</keyword>
<dbReference type="GO" id="GO:0006270">
    <property type="term" value="P:DNA replication initiation"/>
    <property type="evidence" value="ECO:0007669"/>
    <property type="project" value="InterPro"/>
</dbReference>
<dbReference type="GO" id="GO:0003697">
    <property type="term" value="F:single-stranded DNA binding"/>
    <property type="evidence" value="ECO:0007669"/>
    <property type="project" value="InterPro"/>
</dbReference>
<evidence type="ECO:0000256" key="7">
    <source>
        <dbReference type="ARBA" id="ARBA00022833"/>
    </source>
</evidence>
<evidence type="ECO:0000256" key="5">
    <source>
        <dbReference type="ARBA" id="ARBA00022723"/>
    </source>
</evidence>
<dbReference type="InterPro" id="IPR056791">
    <property type="entry name" value="Znf_Mcm10_C"/>
</dbReference>
<keyword evidence="4" id="KW-0235">DNA replication</keyword>
<dbReference type="InterPro" id="IPR012340">
    <property type="entry name" value="NA-bd_OB-fold"/>
</dbReference>
<dbReference type="Gene3D" id="2.40.50.140">
    <property type="entry name" value="Nucleic acid-binding proteins"/>
    <property type="match status" value="1"/>
</dbReference>
<evidence type="ECO:0000313" key="11">
    <source>
        <dbReference type="EMBL" id="KAK9695506.1"/>
    </source>
</evidence>
<organism evidence="11 12">
    <name type="scientific">Popillia japonica</name>
    <name type="common">Japanese beetle</name>
    <dbReference type="NCBI Taxonomy" id="7064"/>
    <lineage>
        <taxon>Eukaryota</taxon>
        <taxon>Metazoa</taxon>
        <taxon>Ecdysozoa</taxon>
        <taxon>Arthropoda</taxon>
        <taxon>Hexapoda</taxon>
        <taxon>Insecta</taxon>
        <taxon>Pterygota</taxon>
        <taxon>Neoptera</taxon>
        <taxon>Endopterygota</taxon>
        <taxon>Coleoptera</taxon>
        <taxon>Polyphaga</taxon>
        <taxon>Scarabaeiformia</taxon>
        <taxon>Scarabaeidae</taxon>
        <taxon>Rutelinae</taxon>
        <taxon>Popillia</taxon>
    </lineage>
</organism>
<comment type="caution">
    <text evidence="11">The sequence shown here is derived from an EMBL/GenBank/DDBJ whole genome shotgun (WGS) entry which is preliminary data.</text>
</comment>
<evidence type="ECO:0000259" key="10">
    <source>
        <dbReference type="SMART" id="SM01280"/>
    </source>
</evidence>
<dbReference type="InterPro" id="IPR040184">
    <property type="entry name" value="Mcm10"/>
</dbReference>
<evidence type="ECO:0000256" key="2">
    <source>
        <dbReference type="ARBA" id="ARBA00009679"/>
    </source>
</evidence>
<gene>
    <name evidence="11" type="ORF">QE152_g32499</name>
</gene>
<reference evidence="11 12" key="1">
    <citation type="journal article" date="2024" name="BMC Genomics">
        <title>De novo assembly and annotation of Popillia japonica's genome with initial clues to its potential as an invasive pest.</title>
        <authorList>
            <person name="Cucini C."/>
            <person name="Boschi S."/>
            <person name="Funari R."/>
            <person name="Cardaioli E."/>
            <person name="Iannotti N."/>
            <person name="Marturano G."/>
            <person name="Paoli F."/>
            <person name="Bruttini M."/>
            <person name="Carapelli A."/>
            <person name="Frati F."/>
            <person name="Nardi F."/>
        </authorList>
    </citation>
    <scope>NUCLEOTIDE SEQUENCE [LARGE SCALE GENOMIC DNA]</scope>
    <source>
        <strain evidence="11">DMR45628</strain>
    </source>
</reference>
<proteinExistence type="inferred from homology"/>
<dbReference type="SMART" id="SM01280">
    <property type="entry name" value="Mcm10"/>
    <property type="match status" value="1"/>
</dbReference>
<dbReference type="PANTHER" id="PTHR13454">
    <property type="entry name" value="PROTEIN MCM10 HOMOLOG"/>
    <property type="match status" value="1"/>
</dbReference>
<feature type="region of interest" description="Disordered" evidence="9">
    <location>
        <begin position="239"/>
        <end position="261"/>
    </location>
</feature>
<dbReference type="Pfam" id="PF09329">
    <property type="entry name" value="zf-primase"/>
    <property type="match status" value="1"/>
</dbReference>
<feature type="region of interest" description="Disordered" evidence="9">
    <location>
        <begin position="36"/>
        <end position="63"/>
    </location>
</feature>
<dbReference type="Pfam" id="PF22379">
    <property type="entry name" value="OB_MCM10"/>
    <property type="match status" value="1"/>
</dbReference>
<evidence type="ECO:0000313" key="12">
    <source>
        <dbReference type="Proteomes" id="UP001458880"/>
    </source>
</evidence>
<keyword evidence="12" id="KW-1185">Reference proteome</keyword>
<evidence type="ECO:0000256" key="4">
    <source>
        <dbReference type="ARBA" id="ARBA00022705"/>
    </source>
</evidence>
<evidence type="ECO:0000256" key="1">
    <source>
        <dbReference type="ARBA" id="ARBA00004123"/>
    </source>
</evidence>
<feature type="region of interest" description="Disordered" evidence="9">
    <location>
        <begin position="545"/>
        <end position="573"/>
    </location>
</feature>
<dbReference type="GO" id="GO:0003688">
    <property type="term" value="F:DNA replication origin binding"/>
    <property type="evidence" value="ECO:0007669"/>
    <property type="project" value="TreeGrafter"/>
</dbReference>
<comment type="similarity">
    <text evidence="2">Belongs to the MCM10 family.</text>
</comment>
<dbReference type="EMBL" id="JASPKY010000478">
    <property type="protein sequence ID" value="KAK9695506.1"/>
    <property type="molecule type" value="Genomic_DNA"/>
</dbReference>
<dbReference type="GO" id="GO:0043596">
    <property type="term" value="C:nuclear replication fork"/>
    <property type="evidence" value="ECO:0007669"/>
    <property type="project" value="TreeGrafter"/>
</dbReference>
<dbReference type="AlphaFoldDB" id="A0AAW1IYY7"/>
<dbReference type="Pfam" id="PF09332">
    <property type="entry name" value="Mcm10"/>
    <property type="match status" value="1"/>
</dbReference>
<name>A0AAW1IYY7_POPJA</name>
<keyword evidence="5" id="KW-0479">Metal-binding</keyword>
<keyword evidence="7" id="KW-0862">Zinc</keyword>
<comment type="subcellular location">
    <subcellularLocation>
        <location evidence="1">Nucleus</location>
    </subcellularLocation>
</comment>
<evidence type="ECO:0000256" key="3">
    <source>
        <dbReference type="ARBA" id="ARBA00017770"/>
    </source>
</evidence>
<dbReference type="InterPro" id="IPR015411">
    <property type="entry name" value="Rep_factor_Mcm10_C"/>
</dbReference>
<dbReference type="GO" id="GO:0008270">
    <property type="term" value="F:zinc ion binding"/>
    <property type="evidence" value="ECO:0007669"/>
    <property type="project" value="UniProtKB-KW"/>
</dbReference>
<dbReference type="Pfam" id="PF24863">
    <property type="entry name" value="zf-CCCH_Mcm10"/>
    <property type="match status" value="1"/>
</dbReference>
<accession>A0AAW1IYY7</accession>
<dbReference type="InterPro" id="IPR015408">
    <property type="entry name" value="Znf_Mcm10/DnaG"/>
</dbReference>
<keyword evidence="8" id="KW-0539">Nucleus</keyword>
<sequence length="741" mass="83736">MEGDLLNELINAAEDLVNNTQTSQIREIDIFSEGKIEKTPPKNSTNESVIHTGLSDSSDDEDNKYFEQSKYNEYGRDIKKLLQNSNDDKRFRNITDTASNKALGLPQTKPIPSKDVFVDPFFSIRIINPLISSQTFQERMVDRESVPMVKLKWYVQKLTPEKNWVIAGVIVQKSATKTSQKGNQFSIWTLSDLHGDLKTATVFLFGKAYQNLWKTVVGTVVGILNPNVFNKKDTMKAEDNRRISGSVKARKSPAKPAPKDFGICKSTKKSGEACTAFVNTNQSEHCIYHLKQEYQKFAKRSDMQSSLNQSEHCIYHLKQEYQKFAKRSDMQSSFQGGGGLTALRNKVLGKNEVFYAGKSYMAIPAKKSRKLTAKDDNTLKALKGNMLTNDNQVVKSKNLSNRKKTASRVELDKNQRAKDLVLLQKLGANRELDIDSSKTSEFTGNISKEVSLDESKRAALSVINKLKGNRSLQLAVEEIPNGAITDKTEEIKPNVRPFLNNFTSPPILKPNPGTVIDLNSPISKKLVDKAKLNAIKYVQKNGQIKKSDPMSVKSTGKKRLLPDTNSLEENDPKKQKIQENEFFSERFKKMMSATSTHTDLLEKRDEEEQDKYFKKLEIKEKMEEKMASTFKLECKAVRCLKCKYTNFSASDKCKSEKHPLKVFDTFKRFFKCGDCGNRTVCLEVVPLVACKNCGSGKWERTSMMKERNVKNLHSLSIRGGEQKFLNSTVSDANLSLLVAMD</sequence>
<protein>
    <recommendedName>
        <fullName evidence="3">Protein MCM10 homolog</fullName>
    </recommendedName>
</protein>